<dbReference type="GO" id="GO:0000981">
    <property type="term" value="F:DNA-binding transcription factor activity, RNA polymerase II-specific"/>
    <property type="evidence" value="ECO:0007669"/>
    <property type="project" value="InterPro"/>
</dbReference>
<keyword evidence="4" id="KW-0804">Transcription</keyword>
<sequence length="366" mass="41752">MASAEAHRSWQISNELTVEMQRLALPTPFSSTCQLCWRVYTEENSYSRHVKYCQRAQAKRKGRPRSCVACSRAKAKCSFATPCSRCEARGEECFYNVRGQRRSVATVPRAQPSSYLSMGNRPITETHRTGFTFGCDAEQLITLDPETTDRAIFGQVEGQPQTSTLNEWASDEPPDFGSCFLLIRAHAPDEGVIQQMASKDLTRLSYQSPTLKQAARLIVQALSAFPQMMLRRETFPPFIHPYWHQQSLPEKLASCMSISQLFVSRTPDTRPFLWRVIEAEEMRFRNECESLSALELQPAVQAMIIYMIMAIIDQDTETPSRGERMLQTTQLLCSRFLGFVGSYSSTEQAEPSSTWESWVFSESRRR</sequence>
<name>A0A9P8VY04_9HYPO</name>
<dbReference type="OrthoDB" id="5423818at2759"/>
<evidence type="ECO:0000256" key="3">
    <source>
        <dbReference type="ARBA" id="ARBA00023015"/>
    </source>
</evidence>
<proteinExistence type="predicted"/>
<keyword evidence="8" id="KW-1185">Reference proteome</keyword>
<dbReference type="SMART" id="SM00066">
    <property type="entry name" value="GAL4"/>
    <property type="match status" value="1"/>
</dbReference>
<dbReference type="Gene3D" id="4.10.240.10">
    <property type="entry name" value="Zn(2)-C6 fungal-type DNA-binding domain"/>
    <property type="match status" value="1"/>
</dbReference>
<dbReference type="SUPFAM" id="SSF57701">
    <property type="entry name" value="Zn2/Cys6 DNA-binding domain"/>
    <property type="match status" value="1"/>
</dbReference>
<evidence type="ECO:0000256" key="2">
    <source>
        <dbReference type="ARBA" id="ARBA00022833"/>
    </source>
</evidence>
<comment type="caution">
    <text evidence="7">The sequence shown here is derived from an EMBL/GenBank/DDBJ whole genome shotgun (WGS) entry which is preliminary data.</text>
</comment>
<dbReference type="EMBL" id="JAGPYM010000021">
    <property type="protein sequence ID" value="KAH6884269.1"/>
    <property type="molecule type" value="Genomic_DNA"/>
</dbReference>
<evidence type="ECO:0000256" key="5">
    <source>
        <dbReference type="ARBA" id="ARBA00023242"/>
    </source>
</evidence>
<keyword evidence="2" id="KW-0862">Zinc</keyword>
<accession>A0A9P8VY04</accession>
<dbReference type="PROSITE" id="PS00463">
    <property type="entry name" value="ZN2_CY6_FUNGAL_1"/>
    <property type="match status" value="1"/>
</dbReference>
<dbReference type="InterPro" id="IPR001138">
    <property type="entry name" value="Zn2Cys6_DnaBD"/>
</dbReference>
<evidence type="ECO:0000259" key="6">
    <source>
        <dbReference type="PROSITE" id="PS50048"/>
    </source>
</evidence>
<dbReference type="CDD" id="cd00067">
    <property type="entry name" value="GAL4"/>
    <property type="match status" value="1"/>
</dbReference>
<dbReference type="PROSITE" id="PS50048">
    <property type="entry name" value="ZN2_CY6_FUNGAL_2"/>
    <property type="match status" value="1"/>
</dbReference>
<reference evidence="7 8" key="1">
    <citation type="journal article" date="2021" name="Nat. Commun.">
        <title>Genetic determinants of endophytism in the Arabidopsis root mycobiome.</title>
        <authorList>
            <person name="Mesny F."/>
            <person name="Miyauchi S."/>
            <person name="Thiergart T."/>
            <person name="Pickel B."/>
            <person name="Atanasova L."/>
            <person name="Karlsson M."/>
            <person name="Huettel B."/>
            <person name="Barry K.W."/>
            <person name="Haridas S."/>
            <person name="Chen C."/>
            <person name="Bauer D."/>
            <person name="Andreopoulos W."/>
            <person name="Pangilinan J."/>
            <person name="LaButti K."/>
            <person name="Riley R."/>
            <person name="Lipzen A."/>
            <person name="Clum A."/>
            <person name="Drula E."/>
            <person name="Henrissat B."/>
            <person name="Kohler A."/>
            <person name="Grigoriev I.V."/>
            <person name="Martin F.M."/>
            <person name="Hacquard S."/>
        </authorList>
    </citation>
    <scope>NUCLEOTIDE SEQUENCE [LARGE SCALE GENOMIC DNA]</scope>
    <source>
        <strain evidence="7 8">MPI-CAGE-CH-0241</strain>
    </source>
</reference>
<organism evidence="7 8">
    <name type="scientific">Thelonectria olida</name>
    <dbReference type="NCBI Taxonomy" id="1576542"/>
    <lineage>
        <taxon>Eukaryota</taxon>
        <taxon>Fungi</taxon>
        <taxon>Dikarya</taxon>
        <taxon>Ascomycota</taxon>
        <taxon>Pezizomycotina</taxon>
        <taxon>Sordariomycetes</taxon>
        <taxon>Hypocreomycetidae</taxon>
        <taxon>Hypocreales</taxon>
        <taxon>Nectriaceae</taxon>
        <taxon>Thelonectria</taxon>
    </lineage>
</organism>
<feature type="domain" description="Zn(2)-C6 fungal-type" evidence="6">
    <location>
        <begin position="66"/>
        <end position="95"/>
    </location>
</feature>
<evidence type="ECO:0000313" key="7">
    <source>
        <dbReference type="EMBL" id="KAH6884269.1"/>
    </source>
</evidence>
<gene>
    <name evidence="7" type="ORF">B0T10DRAFT_493834</name>
</gene>
<dbReference type="PANTHER" id="PTHR47660">
    <property type="entry name" value="TRANSCRIPTION FACTOR WITH C2H2 AND ZN(2)-CYS(6) DNA BINDING DOMAIN (EUROFUNG)-RELATED-RELATED"/>
    <property type="match status" value="1"/>
</dbReference>
<evidence type="ECO:0000256" key="1">
    <source>
        <dbReference type="ARBA" id="ARBA00022723"/>
    </source>
</evidence>
<evidence type="ECO:0000313" key="8">
    <source>
        <dbReference type="Proteomes" id="UP000777438"/>
    </source>
</evidence>
<dbReference type="InterPro" id="IPR036864">
    <property type="entry name" value="Zn2-C6_fun-type_DNA-bd_sf"/>
</dbReference>
<keyword evidence="3" id="KW-0805">Transcription regulation</keyword>
<keyword evidence="1" id="KW-0479">Metal-binding</keyword>
<dbReference type="GO" id="GO:0008270">
    <property type="term" value="F:zinc ion binding"/>
    <property type="evidence" value="ECO:0007669"/>
    <property type="project" value="InterPro"/>
</dbReference>
<keyword evidence="5" id="KW-0539">Nucleus</keyword>
<dbReference type="Pfam" id="PF00172">
    <property type="entry name" value="Zn_clus"/>
    <property type="match status" value="1"/>
</dbReference>
<evidence type="ECO:0000256" key="4">
    <source>
        <dbReference type="ARBA" id="ARBA00023163"/>
    </source>
</evidence>
<protein>
    <recommendedName>
        <fullName evidence="6">Zn(2)-C6 fungal-type domain-containing protein</fullName>
    </recommendedName>
</protein>
<dbReference type="PANTHER" id="PTHR47660:SF3">
    <property type="entry name" value="FINGER DOMAIN PROTEIN, PUTATIVE (AFU_ORTHOLOGUE AFUA_4G03310)-RELATED"/>
    <property type="match status" value="1"/>
</dbReference>
<dbReference type="Proteomes" id="UP000777438">
    <property type="component" value="Unassembled WGS sequence"/>
</dbReference>
<dbReference type="AlphaFoldDB" id="A0A9P8VY04"/>